<evidence type="ECO:0000256" key="1">
    <source>
        <dbReference type="SAM" id="MobiDB-lite"/>
    </source>
</evidence>
<feature type="transmembrane region" description="Helical" evidence="2">
    <location>
        <begin position="263"/>
        <end position="289"/>
    </location>
</feature>
<reference evidence="3 4" key="1">
    <citation type="journal article" date="2015" name="Nature">
        <title>rRNA introns, odd ribosomes, and small enigmatic genomes across a large radiation of phyla.</title>
        <authorList>
            <person name="Brown C.T."/>
            <person name="Hug L.A."/>
            <person name="Thomas B.C."/>
            <person name="Sharon I."/>
            <person name="Castelle C.J."/>
            <person name="Singh A."/>
            <person name="Wilkins M.J."/>
            <person name="Williams K.H."/>
            <person name="Banfield J.F."/>
        </authorList>
    </citation>
    <scope>NUCLEOTIDE SEQUENCE [LARGE SCALE GENOMIC DNA]</scope>
</reference>
<keyword evidence="2" id="KW-0472">Membrane</keyword>
<gene>
    <name evidence="3" type="ORF">US65_C0014G0005</name>
</gene>
<feature type="transmembrane region" description="Helical" evidence="2">
    <location>
        <begin position="366"/>
        <end position="385"/>
    </location>
</feature>
<proteinExistence type="predicted"/>
<feature type="transmembrane region" description="Helical" evidence="2">
    <location>
        <begin position="133"/>
        <end position="150"/>
    </location>
</feature>
<feature type="transmembrane region" description="Helical" evidence="2">
    <location>
        <begin position="296"/>
        <end position="313"/>
    </location>
</feature>
<organism evidence="3 4">
    <name type="scientific">Candidatus Yanofskybacteria bacterium GW2011_GWC2_37_9</name>
    <dbReference type="NCBI Taxonomy" id="1619028"/>
    <lineage>
        <taxon>Bacteria</taxon>
        <taxon>Candidatus Yanofskyibacteriota</taxon>
    </lineage>
</organism>
<evidence type="ECO:0000313" key="4">
    <source>
        <dbReference type="Proteomes" id="UP000034430"/>
    </source>
</evidence>
<dbReference type="Proteomes" id="UP000034430">
    <property type="component" value="Unassembled WGS sequence"/>
</dbReference>
<keyword evidence="2" id="KW-0812">Transmembrane</keyword>
<sequence>MAKKVDASFANPTELCAYNYGQGNSRIATNAPCIDPTGAQQTTAVAPVVPTPDLNATPFEKELDACNILFASTWGMCVAKIFYYTYFQLPSMILYVSAQFFNAMISLGIDSALTIASGFIPAAWAVVRDLSNIFFILILLYIAIQTILGLGHETKKIIVYVIIMALLINFSMFFTKIVIDSSNILALVFYNKLDVDKDIDTGTERAEKRPKDPSRPEKEKDISGEMWRTFDATRLIGPNTITALKTITIEGKKTNEELMPTSFAIGMIFISGSIMLWAAYAFFIAGLMFIGRLIELWVLIIFSPFAFMSWTIPKFAGIEYLGWDAWLKRLISTAFMAPIFMFFIYLIFMLLPHIGKFNESSKELTILRIILGILIPSIVIMAMLLKATHFAKKGGGQFGEMALKGAKMAGGVALGAATGGAGLALSGTLGAKFAKIASDDALKAKAASGDRGAQRKLALANSFAGKSFDFRQTGVGKFIGKKTGMDFNAGTGALGLGTKTLEGGYKEQTKRKTEAEEEKFKTYKTIAVSAEQQTRAGQYKEDLNEAKRKNTVFDEKTEREFKKSYEKGEDLDKYGLFKKVESGSVSGTAKEINSERRTAYANSMDTKRELEEARGAVKTFFSDWKSGMNNAERGIVSKTAIGVATLGIAPVTVGFLKALKQALSPRATNAEVVAGIRKGPNPNKELVDELKKMTKSDHSDSEKLSDIAQKMTGEGGGTTSSSSPTH</sequence>
<keyword evidence="2" id="KW-1133">Transmembrane helix</keyword>
<name>A0A0G0HVN1_9BACT</name>
<dbReference type="EMBL" id="LBTU01000014">
    <property type="protein sequence ID" value="KKQ47193.1"/>
    <property type="molecule type" value="Genomic_DNA"/>
</dbReference>
<protein>
    <recommendedName>
        <fullName evidence="5">TrbL/VirB6 plasmid conjugal transfer protein</fullName>
    </recommendedName>
</protein>
<feature type="region of interest" description="Disordered" evidence="1">
    <location>
        <begin position="680"/>
        <end position="726"/>
    </location>
</feature>
<evidence type="ECO:0008006" key="5">
    <source>
        <dbReference type="Google" id="ProtNLM"/>
    </source>
</evidence>
<feature type="compositionally biased region" description="Basic and acidic residues" evidence="1">
    <location>
        <begin position="685"/>
        <end position="705"/>
    </location>
</feature>
<feature type="transmembrane region" description="Helical" evidence="2">
    <location>
        <begin position="157"/>
        <end position="179"/>
    </location>
</feature>
<accession>A0A0G0HVN1</accession>
<evidence type="ECO:0000256" key="2">
    <source>
        <dbReference type="SAM" id="Phobius"/>
    </source>
</evidence>
<feature type="transmembrane region" description="Helical" evidence="2">
    <location>
        <begin position="333"/>
        <end position="354"/>
    </location>
</feature>
<evidence type="ECO:0000313" key="3">
    <source>
        <dbReference type="EMBL" id="KKQ47193.1"/>
    </source>
</evidence>
<dbReference type="AlphaFoldDB" id="A0A0G0HVN1"/>
<comment type="caution">
    <text evidence="3">The sequence shown here is derived from an EMBL/GenBank/DDBJ whole genome shotgun (WGS) entry which is preliminary data.</text>
</comment>